<proteinExistence type="predicted"/>
<gene>
    <name evidence="1" type="ORF">PFCIRM138_03845</name>
</gene>
<protein>
    <submittedName>
        <fullName evidence="1">Uncharacterized protein</fullName>
    </submittedName>
</protein>
<dbReference type="EMBL" id="LM676388">
    <property type="protein sequence ID" value="CEP26066.1"/>
    <property type="molecule type" value="Genomic_DNA"/>
</dbReference>
<name>A0A0B7NTL5_PROFF</name>
<reference evidence="1" key="1">
    <citation type="submission" date="2014-08" db="EMBL/GenBank/DDBJ databases">
        <authorList>
            <person name="Falentin Helene"/>
        </authorList>
    </citation>
    <scope>NUCLEOTIDE SEQUENCE</scope>
</reference>
<organism evidence="1">
    <name type="scientific">Propionibacterium freudenreichii subsp. freudenreichii</name>
    <dbReference type="NCBI Taxonomy" id="66712"/>
    <lineage>
        <taxon>Bacteria</taxon>
        <taxon>Bacillati</taxon>
        <taxon>Actinomycetota</taxon>
        <taxon>Actinomycetes</taxon>
        <taxon>Propionibacteriales</taxon>
        <taxon>Propionibacteriaceae</taxon>
        <taxon>Propionibacterium</taxon>
    </lineage>
</organism>
<sequence>MSSITDAFRKFMADKKAADAYTNPSMSASGLAEYREKQIAPTREWVISEVKVALAREEKAQQALNDQFARDLAPSSDPQTVIARELTWQRLSARIAAGTANVDTIAQSASAHELETLATIGAHELPEDEAAYIPEAVVRAYPALPENQELYGALASQLATAQQEAGVARAAHKIALGGELDSQDLLGLDDGDPDLFRELDDADALPVTNVQPFGHSQQLTSADVAV</sequence>
<evidence type="ECO:0000313" key="1">
    <source>
        <dbReference type="EMBL" id="CEP26066.1"/>
    </source>
</evidence>
<dbReference type="AlphaFoldDB" id="A0A0B7NTL5"/>
<accession>A0A0B7NTL5</accession>